<sequence length="98" mass="10688">MLLPRKRRRRGFSCGGELAQSLEVVPGDGADVQLGEFFLQVFGIDAEDILGDVEWGVVDLASRAEAGFEQVGRFRSISGPKFEHFDGPEGSFCQIAVL</sequence>
<keyword evidence="2" id="KW-1185">Reference proteome</keyword>
<reference evidence="1 2" key="1">
    <citation type="submission" date="2012-05" db="EMBL/GenBank/DDBJ databases">
        <title>Genome sequence of Nitritalea halalkaliphila LW7.</title>
        <authorList>
            <person name="Jangir P.K."/>
            <person name="Singh A."/>
            <person name="Shivaji S."/>
            <person name="Sharma R."/>
        </authorList>
    </citation>
    <scope>NUCLEOTIDE SEQUENCE [LARGE SCALE GENOMIC DNA]</scope>
    <source>
        <strain evidence="1 2">LW7</strain>
    </source>
</reference>
<dbReference type="EMBL" id="AJYA01000010">
    <property type="protein sequence ID" value="EIM78012.1"/>
    <property type="molecule type" value="Genomic_DNA"/>
</dbReference>
<dbReference type="Proteomes" id="UP000005551">
    <property type="component" value="Unassembled WGS sequence"/>
</dbReference>
<protein>
    <submittedName>
        <fullName evidence="1">Uncharacterized protein</fullName>
    </submittedName>
</protein>
<proteinExistence type="predicted"/>
<evidence type="ECO:0000313" key="1">
    <source>
        <dbReference type="EMBL" id="EIM78012.1"/>
    </source>
</evidence>
<name>I5C860_9BACT</name>
<dbReference type="AlphaFoldDB" id="I5C860"/>
<comment type="caution">
    <text evidence="1">The sequence shown here is derived from an EMBL/GenBank/DDBJ whole genome shotgun (WGS) entry which is preliminary data.</text>
</comment>
<evidence type="ECO:0000313" key="2">
    <source>
        <dbReference type="Proteomes" id="UP000005551"/>
    </source>
</evidence>
<organism evidence="1 2">
    <name type="scientific">Nitritalea halalkaliphila LW7</name>
    <dbReference type="NCBI Taxonomy" id="1189621"/>
    <lineage>
        <taxon>Bacteria</taxon>
        <taxon>Pseudomonadati</taxon>
        <taxon>Bacteroidota</taxon>
        <taxon>Cytophagia</taxon>
        <taxon>Cytophagales</taxon>
        <taxon>Cyclobacteriaceae</taxon>
        <taxon>Nitritalea</taxon>
    </lineage>
</organism>
<gene>
    <name evidence="1" type="ORF">A3SI_05107</name>
</gene>
<dbReference type="STRING" id="1189621.A3SI_05107"/>
<accession>I5C860</accession>